<evidence type="ECO:0000256" key="2">
    <source>
        <dbReference type="SAM" id="Phobius"/>
    </source>
</evidence>
<dbReference type="InterPro" id="IPR004713">
    <property type="entry name" value="CaH_exchang"/>
</dbReference>
<dbReference type="STRING" id="135208.A0A4Z0A0M1"/>
<dbReference type="GO" id="GO:0000329">
    <property type="term" value="C:fungal-type vacuole membrane"/>
    <property type="evidence" value="ECO:0007669"/>
    <property type="project" value="TreeGrafter"/>
</dbReference>
<organism evidence="3 4">
    <name type="scientific">Hericium alpestre</name>
    <dbReference type="NCBI Taxonomy" id="135208"/>
    <lineage>
        <taxon>Eukaryota</taxon>
        <taxon>Fungi</taxon>
        <taxon>Dikarya</taxon>
        <taxon>Basidiomycota</taxon>
        <taxon>Agaricomycotina</taxon>
        <taxon>Agaricomycetes</taxon>
        <taxon>Russulales</taxon>
        <taxon>Hericiaceae</taxon>
        <taxon>Hericium</taxon>
    </lineage>
</organism>
<evidence type="ECO:0000313" key="4">
    <source>
        <dbReference type="Proteomes" id="UP000298061"/>
    </source>
</evidence>
<feature type="transmembrane region" description="Helical" evidence="2">
    <location>
        <begin position="191"/>
        <end position="215"/>
    </location>
</feature>
<feature type="transmembrane region" description="Helical" evidence="2">
    <location>
        <begin position="308"/>
        <end position="329"/>
    </location>
</feature>
<dbReference type="OrthoDB" id="1699231at2759"/>
<dbReference type="PANTHER" id="PTHR31503">
    <property type="entry name" value="VACUOLAR CALCIUM ION TRANSPORTER"/>
    <property type="match status" value="1"/>
</dbReference>
<name>A0A4Z0A0M1_9AGAM</name>
<dbReference type="AlphaFoldDB" id="A0A4Z0A0M1"/>
<dbReference type="EMBL" id="SFCI01000315">
    <property type="protein sequence ID" value="TFY80602.1"/>
    <property type="molecule type" value="Genomic_DNA"/>
</dbReference>
<keyword evidence="4" id="KW-1185">Reference proteome</keyword>
<keyword evidence="2" id="KW-0472">Membrane</keyword>
<evidence type="ECO:0000313" key="3">
    <source>
        <dbReference type="EMBL" id="TFY80602.1"/>
    </source>
</evidence>
<evidence type="ECO:0008006" key="5">
    <source>
        <dbReference type="Google" id="ProtNLM"/>
    </source>
</evidence>
<sequence length="383" mass="42123">MPLEKLFDWGGEQLAMYCGEDLGDLIIITLNNAVEATLAIILLIKCELKLLQATIAGVVLLHLLLIPGTAFMVGGARVWEQTLHPTKAELNHTLLTIGILVLLVPAGFFAAIDRGMPVPNTDGTDPVLNDIVRDDFLKMGRGFAVILLFVYVCSRFYLHDPPGEGPFQPHLNGPEGLIKKERELLEAEPDINPWACIVLLLVCVGLMGVTAEFLVDSVEFVREEGHISEEQVSPPTLVWRDANAGLDGAVTLTYFAHSTLKQYFNLADAEQPTTIAEARAMELSIQFLLFWMPFLVLLGWWAGKPLSVLFDLFEVTVLVGSCFLVNYVTADNKTNWAEGTMMISLYLMIALSAWFYPGQPEVRILDACTSIADALVSSVGQAE</sequence>
<proteinExistence type="predicted"/>
<gene>
    <name evidence="3" type="ORF">EWM64_g3412</name>
</gene>
<keyword evidence="1" id="KW-0406">Ion transport</keyword>
<feature type="transmembrane region" description="Helical" evidence="2">
    <location>
        <begin position="336"/>
        <end position="356"/>
    </location>
</feature>
<feature type="transmembrane region" description="Helical" evidence="2">
    <location>
        <begin position="25"/>
        <end position="44"/>
    </location>
</feature>
<comment type="caution">
    <text evidence="3">The sequence shown here is derived from an EMBL/GenBank/DDBJ whole genome shotgun (WGS) entry which is preliminary data.</text>
</comment>
<dbReference type="Proteomes" id="UP000298061">
    <property type="component" value="Unassembled WGS sequence"/>
</dbReference>
<evidence type="ECO:0000256" key="1">
    <source>
        <dbReference type="ARBA" id="ARBA00023065"/>
    </source>
</evidence>
<keyword evidence="2" id="KW-0812">Transmembrane</keyword>
<feature type="transmembrane region" description="Helical" evidence="2">
    <location>
        <begin position="51"/>
        <end position="73"/>
    </location>
</feature>
<dbReference type="GO" id="GO:0006874">
    <property type="term" value="P:intracellular calcium ion homeostasis"/>
    <property type="evidence" value="ECO:0007669"/>
    <property type="project" value="TreeGrafter"/>
</dbReference>
<keyword evidence="1" id="KW-0813">Transport</keyword>
<dbReference type="PANTHER" id="PTHR31503:SF20">
    <property type="entry name" value="CA(2+)_H(+) EXCHANGER, PUTATIVE (EUROFUNG)-RELATED"/>
    <property type="match status" value="1"/>
</dbReference>
<dbReference type="GO" id="GO:0015369">
    <property type="term" value="F:calcium:proton antiporter activity"/>
    <property type="evidence" value="ECO:0007669"/>
    <property type="project" value="TreeGrafter"/>
</dbReference>
<feature type="transmembrane region" description="Helical" evidence="2">
    <location>
        <begin position="93"/>
        <end position="112"/>
    </location>
</feature>
<feature type="transmembrane region" description="Helical" evidence="2">
    <location>
        <begin position="283"/>
        <end position="302"/>
    </location>
</feature>
<feature type="transmembrane region" description="Helical" evidence="2">
    <location>
        <begin position="142"/>
        <end position="158"/>
    </location>
</feature>
<accession>A0A4Z0A0M1</accession>
<reference evidence="3 4" key="1">
    <citation type="submission" date="2019-02" db="EMBL/GenBank/DDBJ databases">
        <title>Genome sequencing of the rare red list fungi Hericium alpestre (H. flagellum).</title>
        <authorList>
            <person name="Buettner E."/>
            <person name="Kellner H."/>
        </authorList>
    </citation>
    <scope>NUCLEOTIDE SEQUENCE [LARGE SCALE GENOMIC DNA]</scope>
    <source>
        <strain evidence="3 4">DSM 108284</strain>
    </source>
</reference>
<protein>
    <recommendedName>
        <fullName evidence="5">Sodium/calcium exchanger membrane region domain-containing protein</fullName>
    </recommendedName>
</protein>
<keyword evidence="2" id="KW-1133">Transmembrane helix</keyword>